<organism evidence="1 2">
    <name type="scientific">Symbiochloris irregularis</name>
    <dbReference type="NCBI Taxonomy" id="706552"/>
    <lineage>
        <taxon>Eukaryota</taxon>
        <taxon>Viridiplantae</taxon>
        <taxon>Chlorophyta</taxon>
        <taxon>core chlorophytes</taxon>
        <taxon>Trebouxiophyceae</taxon>
        <taxon>Trebouxiales</taxon>
        <taxon>Trebouxiaceae</taxon>
        <taxon>Symbiochloris</taxon>
    </lineage>
</organism>
<dbReference type="AlphaFoldDB" id="A0AAW1PWJ2"/>
<protein>
    <submittedName>
        <fullName evidence="1">Uncharacterized protein</fullName>
    </submittedName>
</protein>
<accession>A0AAW1PWJ2</accession>
<evidence type="ECO:0000313" key="1">
    <source>
        <dbReference type="EMBL" id="KAK9813954.1"/>
    </source>
</evidence>
<dbReference type="EMBL" id="JALJOQ010000002">
    <property type="protein sequence ID" value="KAK9813954.1"/>
    <property type="molecule type" value="Genomic_DNA"/>
</dbReference>
<proteinExistence type="predicted"/>
<dbReference type="Proteomes" id="UP001465755">
    <property type="component" value="Unassembled WGS sequence"/>
</dbReference>
<comment type="caution">
    <text evidence="1">The sequence shown here is derived from an EMBL/GenBank/DDBJ whole genome shotgun (WGS) entry which is preliminary data.</text>
</comment>
<reference evidence="1 2" key="1">
    <citation type="journal article" date="2024" name="Nat. Commun.">
        <title>Phylogenomics reveals the evolutionary origins of lichenization in chlorophyte algae.</title>
        <authorList>
            <person name="Puginier C."/>
            <person name="Libourel C."/>
            <person name="Otte J."/>
            <person name="Skaloud P."/>
            <person name="Haon M."/>
            <person name="Grisel S."/>
            <person name="Petersen M."/>
            <person name="Berrin J.G."/>
            <person name="Delaux P.M."/>
            <person name="Dal Grande F."/>
            <person name="Keller J."/>
        </authorList>
    </citation>
    <scope>NUCLEOTIDE SEQUENCE [LARGE SCALE GENOMIC DNA]</scope>
    <source>
        <strain evidence="1 2">SAG 2036</strain>
    </source>
</reference>
<evidence type="ECO:0000313" key="2">
    <source>
        <dbReference type="Proteomes" id="UP001465755"/>
    </source>
</evidence>
<name>A0AAW1PWJ2_9CHLO</name>
<keyword evidence="2" id="KW-1185">Reference proteome</keyword>
<gene>
    <name evidence="1" type="ORF">WJX73_006460</name>
</gene>
<sequence>MWLYQALSRLWLQNQDISVPVNGPVLLSVQGNTCAVNSLVPGFLSQGGTYEVEILGTRDVNGVPGAFYALVNINGLGAVRLDFPTITNDFVLATTPDGTEFTGQRCRHLSLYAYASMSKQLIMA</sequence>